<evidence type="ECO:0000256" key="1">
    <source>
        <dbReference type="SAM" id="Phobius"/>
    </source>
</evidence>
<dbReference type="RefSeq" id="WP_040387736.1">
    <property type="nucleotide sequence ID" value="NZ_CP048103.1"/>
</dbReference>
<dbReference type="EMBL" id="FTOD01000004">
    <property type="protein sequence ID" value="SIS71071.1"/>
    <property type="molecule type" value="Genomic_DNA"/>
</dbReference>
<keyword evidence="1" id="KW-0472">Membrane</keyword>
<name>A0A1N7LBA8_9BACL</name>
<gene>
    <name evidence="2" type="ORF">SAMN05421790_10465</name>
</gene>
<feature type="transmembrane region" description="Helical" evidence="1">
    <location>
        <begin position="16"/>
        <end position="36"/>
    </location>
</feature>
<organism evidence="2 3">
    <name type="scientific">Kroppenstedtia eburnea</name>
    <dbReference type="NCBI Taxonomy" id="714067"/>
    <lineage>
        <taxon>Bacteria</taxon>
        <taxon>Bacillati</taxon>
        <taxon>Bacillota</taxon>
        <taxon>Bacilli</taxon>
        <taxon>Bacillales</taxon>
        <taxon>Thermoactinomycetaceae</taxon>
        <taxon>Kroppenstedtia</taxon>
    </lineage>
</organism>
<reference evidence="3" key="1">
    <citation type="submission" date="2017-01" db="EMBL/GenBank/DDBJ databases">
        <authorList>
            <person name="Varghese N."/>
            <person name="Submissions S."/>
        </authorList>
    </citation>
    <scope>NUCLEOTIDE SEQUENCE [LARGE SCALE GENOMIC DNA]</scope>
    <source>
        <strain evidence="3">DSM 45196</strain>
    </source>
</reference>
<feature type="transmembrane region" description="Helical" evidence="1">
    <location>
        <begin position="48"/>
        <end position="70"/>
    </location>
</feature>
<evidence type="ECO:0000313" key="2">
    <source>
        <dbReference type="EMBL" id="SIS71071.1"/>
    </source>
</evidence>
<keyword evidence="1" id="KW-1133">Transmembrane helix</keyword>
<dbReference type="OrthoDB" id="2990631at2"/>
<accession>A0A1N7LBA8</accession>
<evidence type="ECO:0000313" key="3">
    <source>
        <dbReference type="Proteomes" id="UP000186795"/>
    </source>
</evidence>
<sequence>MKCNSCRQTVSRADKWLSGIIGLETALILAFLWFLYEDHIRHPFSLPPWTREGICLAIGILVMLLLLWILKRSRCRDCPHQ</sequence>
<protein>
    <submittedName>
        <fullName evidence="2">Uncharacterized protein</fullName>
    </submittedName>
</protein>
<keyword evidence="1" id="KW-0812">Transmembrane</keyword>
<proteinExistence type="predicted"/>
<dbReference type="Proteomes" id="UP000186795">
    <property type="component" value="Unassembled WGS sequence"/>
</dbReference>
<dbReference type="AlphaFoldDB" id="A0A1N7LBA8"/>
<keyword evidence="3" id="KW-1185">Reference proteome</keyword>